<reference evidence="1 2" key="1">
    <citation type="submission" date="2016-10" db="EMBL/GenBank/DDBJ databases">
        <authorList>
            <person name="de Groot N.N."/>
        </authorList>
    </citation>
    <scope>NUCLEOTIDE SEQUENCE [LARGE SCALE GENOMIC DNA]</scope>
    <source>
        <strain evidence="1 2">LMG 26867</strain>
    </source>
</reference>
<dbReference type="Proteomes" id="UP000198481">
    <property type="component" value="Chromosome I"/>
</dbReference>
<evidence type="ECO:0000313" key="1">
    <source>
        <dbReference type="EMBL" id="SDT61158.1"/>
    </source>
</evidence>
<proteinExistence type="predicted"/>
<sequence>MSGRLVVLKQRVLMLNGGEALYRVLPKLIRCLLSLFLVLKVCGTLSEVS</sequence>
<protein>
    <submittedName>
        <fullName evidence="1">Uncharacterized protein</fullName>
    </submittedName>
</protein>
<dbReference type="EMBL" id="LT629762">
    <property type="protein sequence ID" value="SDT61158.1"/>
    <property type="molecule type" value="Genomic_DNA"/>
</dbReference>
<accession>A0A1H2BSH4</accession>
<dbReference type="STRING" id="1148509.SAMN05216222_5443"/>
<dbReference type="AlphaFoldDB" id="A0A1H2BSH4"/>
<gene>
    <name evidence="1" type="ORF">SAMN05216222_5443</name>
</gene>
<evidence type="ECO:0000313" key="2">
    <source>
        <dbReference type="Proteomes" id="UP000198481"/>
    </source>
</evidence>
<organism evidence="1 2">
    <name type="scientific">Pseudomonas prosekii</name>
    <dbReference type="NCBI Taxonomy" id="1148509"/>
    <lineage>
        <taxon>Bacteria</taxon>
        <taxon>Pseudomonadati</taxon>
        <taxon>Pseudomonadota</taxon>
        <taxon>Gammaproteobacteria</taxon>
        <taxon>Pseudomonadales</taxon>
        <taxon>Pseudomonadaceae</taxon>
        <taxon>Pseudomonas</taxon>
    </lineage>
</organism>
<name>A0A1H2BSH4_9PSED</name>